<dbReference type="AlphaFoldDB" id="A0A5C3KDI9"/>
<evidence type="ECO:0000259" key="2">
    <source>
        <dbReference type="PROSITE" id="PS00036"/>
    </source>
</evidence>
<feature type="region of interest" description="Disordered" evidence="1">
    <location>
        <begin position="326"/>
        <end position="349"/>
    </location>
</feature>
<accession>A0A5C3KDI9</accession>
<gene>
    <name evidence="3" type="ORF">FA15DRAFT_710218</name>
</gene>
<dbReference type="InterPro" id="IPR004827">
    <property type="entry name" value="bZIP"/>
</dbReference>
<evidence type="ECO:0000313" key="4">
    <source>
        <dbReference type="Proteomes" id="UP000307440"/>
    </source>
</evidence>
<dbReference type="InterPro" id="IPR046347">
    <property type="entry name" value="bZIP_sf"/>
</dbReference>
<proteinExistence type="predicted"/>
<dbReference type="Proteomes" id="UP000307440">
    <property type="component" value="Unassembled WGS sequence"/>
</dbReference>
<keyword evidence="4" id="KW-1185">Reference proteome</keyword>
<evidence type="ECO:0000256" key="1">
    <source>
        <dbReference type="SAM" id="MobiDB-lite"/>
    </source>
</evidence>
<reference evidence="3 4" key="1">
    <citation type="journal article" date="2019" name="Nat. Ecol. Evol.">
        <title>Megaphylogeny resolves global patterns of mushroom evolution.</title>
        <authorList>
            <person name="Varga T."/>
            <person name="Krizsan K."/>
            <person name="Foldi C."/>
            <person name="Dima B."/>
            <person name="Sanchez-Garcia M."/>
            <person name="Sanchez-Ramirez S."/>
            <person name="Szollosi G.J."/>
            <person name="Szarkandi J.G."/>
            <person name="Papp V."/>
            <person name="Albert L."/>
            <person name="Andreopoulos W."/>
            <person name="Angelini C."/>
            <person name="Antonin V."/>
            <person name="Barry K.W."/>
            <person name="Bougher N.L."/>
            <person name="Buchanan P."/>
            <person name="Buyck B."/>
            <person name="Bense V."/>
            <person name="Catcheside P."/>
            <person name="Chovatia M."/>
            <person name="Cooper J."/>
            <person name="Damon W."/>
            <person name="Desjardin D."/>
            <person name="Finy P."/>
            <person name="Geml J."/>
            <person name="Haridas S."/>
            <person name="Hughes K."/>
            <person name="Justo A."/>
            <person name="Karasinski D."/>
            <person name="Kautmanova I."/>
            <person name="Kiss B."/>
            <person name="Kocsube S."/>
            <person name="Kotiranta H."/>
            <person name="LaButti K.M."/>
            <person name="Lechner B.E."/>
            <person name="Liimatainen K."/>
            <person name="Lipzen A."/>
            <person name="Lukacs Z."/>
            <person name="Mihaltcheva S."/>
            <person name="Morgado L.N."/>
            <person name="Niskanen T."/>
            <person name="Noordeloos M.E."/>
            <person name="Ohm R.A."/>
            <person name="Ortiz-Santana B."/>
            <person name="Ovrebo C."/>
            <person name="Racz N."/>
            <person name="Riley R."/>
            <person name="Savchenko A."/>
            <person name="Shiryaev A."/>
            <person name="Soop K."/>
            <person name="Spirin V."/>
            <person name="Szebenyi C."/>
            <person name="Tomsovsky M."/>
            <person name="Tulloss R.E."/>
            <person name="Uehling J."/>
            <person name="Grigoriev I.V."/>
            <person name="Vagvolgyi C."/>
            <person name="Papp T."/>
            <person name="Martin F.M."/>
            <person name="Miettinen O."/>
            <person name="Hibbett D.S."/>
            <person name="Nagy L.G."/>
        </authorList>
    </citation>
    <scope>NUCLEOTIDE SEQUENCE [LARGE SCALE GENOMIC DNA]</scope>
    <source>
        <strain evidence="3 4">CBS 121175</strain>
    </source>
</reference>
<dbReference type="OrthoDB" id="2285533at2759"/>
<dbReference type="SUPFAM" id="SSF57959">
    <property type="entry name" value="Leucine zipper domain"/>
    <property type="match status" value="1"/>
</dbReference>
<feature type="domain" description="BZIP" evidence="2">
    <location>
        <begin position="32"/>
        <end position="46"/>
    </location>
</feature>
<name>A0A5C3KDI9_COPMA</name>
<dbReference type="PROSITE" id="PS00036">
    <property type="entry name" value="BZIP_BASIC"/>
    <property type="match status" value="1"/>
</dbReference>
<feature type="region of interest" description="Disordered" evidence="1">
    <location>
        <begin position="233"/>
        <end position="279"/>
    </location>
</feature>
<dbReference type="EMBL" id="ML210435">
    <property type="protein sequence ID" value="TFK18071.1"/>
    <property type="molecule type" value="Genomic_DNA"/>
</dbReference>
<feature type="compositionally biased region" description="Basic and acidic residues" evidence="1">
    <location>
        <begin position="251"/>
        <end position="260"/>
    </location>
</feature>
<protein>
    <recommendedName>
        <fullName evidence="2">BZIP domain-containing protein</fullName>
    </recommendedName>
</protein>
<sequence>MPKSVTSRSQKRDAMLGDDLNDIPRCSDAALRKKKNADAQAAFRARRAKYIATLEVTVTNLESVVLVLQDTVRESRKEALELRLEVDRLSRDRPHVREDEENCRMMMPGSRYGPNVSLAGYHDQSPPDEPHSYRLLVGSNNHYAVSTSIPLPEHRDEATFAASELPLGGYRTRPEEHNPTFHAMLDRAPYAFAPEERSTRQICYLDMPSNGFAPPAPAQPPLTSMPSTAFTAKVREPGEPSGASLASPDGSAKEDLDKLHGRSPRRGLRTTPFSTDATQGFQPNTCTVAVIKGYSFGTLRRTRTGKQLSEGAAKVSMDVLEARGLRPNYGSNANNQQRECKGLDYLPGP</sequence>
<dbReference type="GO" id="GO:0003700">
    <property type="term" value="F:DNA-binding transcription factor activity"/>
    <property type="evidence" value="ECO:0007669"/>
    <property type="project" value="InterPro"/>
</dbReference>
<evidence type="ECO:0000313" key="3">
    <source>
        <dbReference type="EMBL" id="TFK18071.1"/>
    </source>
</evidence>
<dbReference type="Gene3D" id="1.20.5.170">
    <property type="match status" value="1"/>
</dbReference>
<feature type="region of interest" description="Disordered" evidence="1">
    <location>
        <begin position="1"/>
        <end position="20"/>
    </location>
</feature>
<organism evidence="3 4">
    <name type="scientific">Coprinopsis marcescibilis</name>
    <name type="common">Agaric fungus</name>
    <name type="synonym">Psathyrella marcescibilis</name>
    <dbReference type="NCBI Taxonomy" id="230819"/>
    <lineage>
        <taxon>Eukaryota</taxon>
        <taxon>Fungi</taxon>
        <taxon>Dikarya</taxon>
        <taxon>Basidiomycota</taxon>
        <taxon>Agaricomycotina</taxon>
        <taxon>Agaricomycetes</taxon>
        <taxon>Agaricomycetidae</taxon>
        <taxon>Agaricales</taxon>
        <taxon>Agaricineae</taxon>
        <taxon>Psathyrellaceae</taxon>
        <taxon>Coprinopsis</taxon>
    </lineage>
</organism>